<accession>A0A2Z4AG35</accession>
<sequence>MDKGKCARSLRIIDLELGAEFLTCLVRFRRRWKILGFILSGRNISGGRQKWSSVVIATGHLIACHASTLWLSSVEFLLTDAVPVPNCFEYEDQFQW</sequence>
<dbReference type="KEGG" id="mtar:DF168_01185"/>
<dbReference type="AlphaFoldDB" id="A0A2Z4AG35"/>
<organism evidence="1 2">
    <name type="scientific">Candidatus Moanibacter tarae</name>
    <dbReference type="NCBI Taxonomy" id="2200854"/>
    <lineage>
        <taxon>Bacteria</taxon>
        <taxon>Pseudomonadati</taxon>
        <taxon>Verrucomicrobiota</taxon>
        <taxon>Opitutia</taxon>
        <taxon>Puniceicoccales</taxon>
        <taxon>Puniceicoccales incertae sedis</taxon>
        <taxon>Candidatus Moanibacter</taxon>
    </lineage>
</organism>
<evidence type="ECO:0000313" key="2">
    <source>
        <dbReference type="Proteomes" id="UP000247465"/>
    </source>
</evidence>
<protein>
    <submittedName>
        <fullName evidence="1">Uncharacterized protein</fullName>
    </submittedName>
</protein>
<dbReference type="Proteomes" id="UP000247465">
    <property type="component" value="Chromosome"/>
</dbReference>
<gene>
    <name evidence="1" type="ORF">DF168_01185</name>
</gene>
<reference evidence="1 2" key="1">
    <citation type="submission" date="2018-06" db="EMBL/GenBank/DDBJ databases">
        <title>Draft Genome Sequence of a Novel Marine Bacterium Related to the Verrucomicrobia.</title>
        <authorList>
            <person name="Vosseberg J."/>
            <person name="Martijn J."/>
            <person name="Ettema T.J.G."/>
        </authorList>
    </citation>
    <scope>NUCLEOTIDE SEQUENCE [LARGE SCALE GENOMIC DNA]</scope>
    <source>
        <strain evidence="1">TARA_B100001123</strain>
    </source>
</reference>
<dbReference type="EMBL" id="CP029803">
    <property type="protein sequence ID" value="AWT59986.1"/>
    <property type="molecule type" value="Genomic_DNA"/>
</dbReference>
<name>A0A2Z4AG35_9BACT</name>
<evidence type="ECO:0000313" key="1">
    <source>
        <dbReference type="EMBL" id="AWT59986.1"/>
    </source>
</evidence>
<proteinExistence type="predicted"/>